<feature type="region of interest" description="Disordered" evidence="3">
    <location>
        <begin position="504"/>
        <end position="527"/>
    </location>
</feature>
<dbReference type="GO" id="GO:0061982">
    <property type="term" value="P:meiosis I cell cycle process"/>
    <property type="evidence" value="ECO:0007669"/>
    <property type="project" value="UniProtKB-ARBA"/>
</dbReference>
<dbReference type="GO" id="GO:0140664">
    <property type="term" value="F:ATP-dependent DNA damage sensor activity"/>
    <property type="evidence" value="ECO:0007669"/>
    <property type="project" value="InterPro"/>
</dbReference>
<evidence type="ECO:0000256" key="1">
    <source>
        <dbReference type="ARBA" id="ARBA00006082"/>
    </source>
</evidence>
<protein>
    <recommendedName>
        <fullName evidence="4">DNA mismatch repair protein S5 domain-containing protein</fullName>
    </recommendedName>
</protein>
<keyword evidence="6" id="KW-1185">Reference proteome</keyword>
<name>A0A2L2TKD3_9HYPO</name>
<dbReference type="EMBL" id="LN649229">
    <property type="protein sequence ID" value="CEI64927.1"/>
    <property type="molecule type" value="Genomic_DNA"/>
</dbReference>
<dbReference type="NCBIfam" id="TIGR00585">
    <property type="entry name" value="mutl"/>
    <property type="match status" value="1"/>
</dbReference>
<reference evidence="6" key="1">
    <citation type="submission" date="2014-10" db="EMBL/GenBank/DDBJ databases">
        <authorList>
            <person name="King R."/>
        </authorList>
    </citation>
    <scope>NUCLEOTIDE SEQUENCE [LARGE SCALE GENOMIC DNA]</scope>
    <source>
        <strain evidence="6">A3/5</strain>
    </source>
</reference>
<evidence type="ECO:0000256" key="2">
    <source>
        <dbReference type="ARBA" id="ARBA00022763"/>
    </source>
</evidence>
<dbReference type="GO" id="GO:0006298">
    <property type="term" value="P:mismatch repair"/>
    <property type="evidence" value="ECO:0007669"/>
    <property type="project" value="InterPro"/>
</dbReference>
<dbReference type="InterPro" id="IPR013507">
    <property type="entry name" value="DNA_mismatch_S5_2-like"/>
</dbReference>
<dbReference type="SUPFAM" id="SSF54211">
    <property type="entry name" value="Ribosomal protein S5 domain 2-like"/>
    <property type="match status" value="1"/>
</dbReference>
<dbReference type="InterPro" id="IPR002099">
    <property type="entry name" value="MutL/Mlh/PMS"/>
</dbReference>
<feature type="region of interest" description="Disordered" evidence="3">
    <location>
        <begin position="825"/>
        <end position="862"/>
    </location>
</feature>
<accession>A0A2L2TKD3</accession>
<dbReference type="InterPro" id="IPR014762">
    <property type="entry name" value="DNA_mismatch_repair_CS"/>
</dbReference>
<evidence type="ECO:0000256" key="3">
    <source>
        <dbReference type="SAM" id="MobiDB-lite"/>
    </source>
</evidence>
<feature type="region of interest" description="Disordered" evidence="3">
    <location>
        <begin position="558"/>
        <end position="750"/>
    </location>
</feature>
<dbReference type="InterPro" id="IPR014721">
    <property type="entry name" value="Ribsml_uS5_D2-typ_fold_subgr"/>
</dbReference>
<dbReference type="InterPro" id="IPR036890">
    <property type="entry name" value="HATPase_C_sf"/>
</dbReference>
<feature type="compositionally biased region" description="Polar residues" evidence="3">
    <location>
        <begin position="558"/>
        <end position="569"/>
    </location>
</feature>
<dbReference type="SUPFAM" id="SSF55874">
    <property type="entry name" value="ATPase domain of HSP90 chaperone/DNA topoisomerase II/histidine kinase"/>
    <property type="match status" value="1"/>
</dbReference>
<dbReference type="PANTHER" id="PTHR10073:SF41">
    <property type="entry name" value="MISMATCH REPAIR PROTEIN, PUTATIVE (AFU_ORTHOLOGUE AFUA_8G05820)-RELATED"/>
    <property type="match status" value="1"/>
</dbReference>
<dbReference type="STRING" id="56646.A0A2L2TKD3"/>
<dbReference type="GO" id="GO:0032389">
    <property type="term" value="C:MutLalpha complex"/>
    <property type="evidence" value="ECO:0007669"/>
    <property type="project" value="TreeGrafter"/>
</dbReference>
<dbReference type="PROSITE" id="PS00058">
    <property type="entry name" value="DNA_MISMATCH_REPAIR_1"/>
    <property type="match status" value="1"/>
</dbReference>
<feature type="compositionally biased region" description="Low complexity" evidence="3">
    <location>
        <begin position="382"/>
        <end position="391"/>
    </location>
</feature>
<feature type="compositionally biased region" description="Acidic residues" evidence="3">
    <location>
        <begin position="587"/>
        <end position="597"/>
    </location>
</feature>
<dbReference type="AlphaFoldDB" id="A0A2L2TKD3"/>
<dbReference type="SMART" id="SM01340">
    <property type="entry name" value="DNA_mis_repair"/>
    <property type="match status" value="1"/>
</dbReference>
<dbReference type="GO" id="GO:0030983">
    <property type="term" value="F:mismatched DNA binding"/>
    <property type="evidence" value="ECO:0007669"/>
    <property type="project" value="InterPro"/>
</dbReference>
<feature type="compositionally biased region" description="Polar residues" evidence="3">
    <location>
        <begin position="775"/>
        <end position="793"/>
    </location>
</feature>
<dbReference type="Proteomes" id="UP000245910">
    <property type="component" value="Chromosome I"/>
</dbReference>
<feature type="region of interest" description="Disordered" evidence="3">
    <location>
        <begin position="382"/>
        <end position="404"/>
    </location>
</feature>
<organism evidence="5 6">
    <name type="scientific">Fusarium venenatum</name>
    <dbReference type="NCBI Taxonomy" id="56646"/>
    <lineage>
        <taxon>Eukaryota</taxon>
        <taxon>Fungi</taxon>
        <taxon>Dikarya</taxon>
        <taxon>Ascomycota</taxon>
        <taxon>Pezizomycotina</taxon>
        <taxon>Sordariomycetes</taxon>
        <taxon>Hypocreomycetidae</taxon>
        <taxon>Hypocreales</taxon>
        <taxon>Nectriaceae</taxon>
        <taxon>Fusarium</taxon>
    </lineage>
</organism>
<feature type="region of interest" description="Disordered" evidence="3">
    <location>
        <begin position="763"/>
        <end position="793"/>
    </location>
</feature>
<keyword evidence="2" id="KW-0227">DNA damage</keyword>
<proteinExistence type="inferred from homology"/>
<dbReference type="GO" id="GO:0005524">
    <property type="term" value="F:ATP binding"/>
    <property type="evidence" value="ECO:0007669"/>
    <property type="project" value="InterPro"/>
</dbReference>
<feature type="compositionally biased region" description="Basic and acidic residues" evidence="3">
    <location>
        <begin position="392"/>
        <end position="404"/>
    </location>
</feature>
<feature type="compositionally biased region" description="Polar residues" evidence="3">
    <location>
        <begin position="676"/>
        <end position="698"/>
    </location>
</feature>
<comment type="similarity">
    <text evidence="1">Belongs to the DNA mismatch repair MutL/HexB family.</text>
</comment>
<feature type="compositionally biased region" description="Basic and acidic residues" evidence="3">
    <location>
        <begin position="663"/>
        <end position="675"/>
    </location>
</feature>
<dbReference type="FunFam" id="3.30.565.10:FF:000017">
    <property type="entry name" value="PMS1 homolog 1, mismatch repair system component"/>
    <property type="match status" value="1"/>
</dbReference>
<dbReference type="GO" id="GO:0016887">
    <property type="term" value="F:ATP hydrolysis activity"/>
    <property type="evidence" value="ECO:0007669"/>
    <property type="project" value="InterPro"/>
</dbReference>
<evidence type="ECO:0000259" key="4">
    <source>
        <dbReference type="SMART" id="SM01340"/>
    </source>
</evidence>
<dbReference type="CDD" id="cd03485">
    <property type="entry name" value="MutL_Trans_hPMS_1_like"/>
    <property type="match status" value="1"/>
</dbReference>
<evidence type="ECO:0000313" key="5">
    <source>
        <dbReference type="EMBL" id="CEI64927.1"/>
    </source>
</evidence>
<dbReference type="Gene3D" id="3.30.565.10">
    <property type="entry name" value="Histidine kinase-like ATPase, C-terminal domain"/>
    <property type="match status" value="1"/>
</dbReference>
<dbReference type="Gene3D" id="3.30.230.10">
    <property type="match status" value="1"/>
</dbReference>
<dbReference type="Pfam" id="PF13589">
    <property type="entry name" value="HATPase_c_3"/>
    <property type="match status" value="1"/>
</dbReference>
<sequence length="975" mass="107098">MSISQLPPSSAHSLRSSHQLPDPLAVVKELVDNSIDSGATSIEITVAPNTVDKIQVRDNGRGIQIEDFQFLGCRSHTSKIRNFDELHQNGGKTLGFRGEALASATETATIKITTRTAQDPIASLLILKAKTGGVSKKQPVSGTIGTTVQVINLFDKFTVRRQNAIKASRRSLIEIQRLLESYVIAISYLKISFKVSSPSTQLWSYSPCPPSNTQEAITQIFGHTLAAQLVAVSSDSSAESGSTEVQPGTLRITALLPRPDSDVQVIKGKGAFISVDSRPISSTRSTGKKLVSIFKSSISKILGSPDSSRTPANPFLQISIQCPPGSYDPNVSQLKDEVIFNNEPAVISCFQSLCDAIYVEKVPGNKGMQNKNMPAENTLAHAAGASKAPKANRGEGRVQSKLGHETLASDQDLIEPLNDEFERLLVGNCGAFGDGKSIIPSAFARSPSPSKTQHQINNVISDTNQSERIQQMMRTKLCINLSRRDSDSTDVDGTDGLVPVQVIPRRAASPPKEQLQSHSRRRTLTLGRRSEDFGSYFRPLRDKPIVIATDDTATPEITQLGDSLASPSETNRHPLKELTQSEINTFQEEEEEEEFSDSESLAELPPTEPALGPSPRTSPRRMAPPRMPNSPFRPLTRPRQSSNINTGLELLSNLQTPPPSNPRRIDNLTRRDSRRNSANILTRNQRPSQSSMTPSTNRTGDEGSRQSRILAGSGPNASYNRRRSEQVGRGNGLAGRRNAPTSRNSSDAHLKDWLHNVNANSEDQEAYVEPGLSGKETQSQSPPDGASEQQNVHWSHSIQALLMRTPPPREEKFDNETQNEHYQVLDHSQDSYNGEVNPRPAKRQRHDSDNATSANEEPDPRHLLIKRQRIRTGGGQLKRVASKKLPLETIPQVDLTVNLSTKARIQMSELIHATLEFMKSDRAAEQYSAIRFDDMAEVNKLEELLRHATESWLSGDSSIVVEYMLRSGAKGKSKA</sequence>
<evidence type="ECO:0000313" key="6">
    <source>
        <dbReference type="Proteomes" id="UP000245910"/>
    </source>
</evidence>
<dbReference type="InterPro" id="IPR038973">
    <property type="entry name" value="MutL/Mlh/Pms-like"/>
</dbReference>
<feature type="domain" description="DNA mismatch repair protein S5" evidence="4">
    <location>
        <begin position="217"/>
        <end position="359"/>
    </location>
</feature>
<dbReference type="InterPro" id="IPR020568">
    <property type="entry name" value="Ribosomal_Su5_D2-typ_SF"/>
</dbReference>
<dbReference type="PANTHER" id="PTHR10073">
    <property type="entry name" value="DNA MISMATCH REPAIR PROTEIN MLH, PMS, MUTL"/>
    <property type="match status" value="1"/>
</dbReference>